<dbReference type="Proteomes" id="UP000823891">
    <property type="component" value="Unassembled WGS sequence"/>
</dbReference>
<proteinExistence type="predicted"/>
<gene>
    <name evidence="4" type="ORF">H9761_18290</name>
</gene>
<dbReference type="PANTHER" id="PTHR22916">
    <property type="entry name" value="GLYCOSYLTRANSFERASE"/>
    <property type="match status" value="1"/>
</dbReference>
<dbReference type="PANTHER" id="PTHR22916:SF51">
    <property type="entry name" value="GLYCOSYLTRANSFERASE EPSH-RELATED"/>
    <property type="match status" value="1"/>
</dbReference>
<feature type="domain" description="Glycosyltransferase 2-like" evidence="3">
    <location>
        <begin position="19"/>
        <end position="156"/>
    </location>
</feature>
<evidence type="ECO:0000256" key="1">
    <source>
        <dbReference type="ARBA" id="ARBA00022676"/>
    </source>
</evidence>
<dbReference type="SUPFAM" id="SSF53448">
    <property type="entry name" value="Nucleotide-diphospho-sugar transferases"/>
    <property type="match status" value="1"/>
</dbReference>
<reference evidence="4" key="1">
    <citation type="journal article" date="2021" name="PeerJ">
        <title>Extensive microbial diversity within the chicken gut microbiome revealed by metagenomics and culture.</title>
        <authorList>
            <person name="Gilroy R."/>
            <person name="Ravi A."/>
            <person name="Getino M."/>
            <person name="Pursley I."/>
            <person name="Horton D.L."/>
            <person name="Alikhan N.F."/>
            <person name="Baker D."/>
            <person name="Gharbi K."/>
            <person name="Hall N."/>
            <person name="Watson M."/>
            <person name="Adriaenssens E.M."/>
            <person name="Foster-Nyarko E."/>
            <person name="Jarju S."/>
            <person name="Secka A."/>
            <person name="Antonio M."/>
            <person name="Oren A."/>
            <person name="Chaudhuri R.R."/>
            <person name="La Ragione R."/>
            <person name="Hildebrand F."/>
            <person name="Pallen M.J."/>
        </authorList>
    </citation>
    <scope>NUCLEOTIDE SEQUENCE</scope>
    <source>
        <strain evidence="4">USAMLcec2-132</strain>
    </source>
</reference>
<dbReference type="AlphaFoldDB" id="A0A9D2NKI8"/>
<evidence type="ECO:0000313" key="5">
    <source>
        <dbReference type="Proteomes" id="UP000823891"/>
    </source>
</evidence>
<keyword evidence="2" id="KW-0808">Transferase</keyword>
<evidence type="ECO:0000259" key="3">
    <source>
        <dbReference type="Pfam" id="PF00535"/>
    </source>
</evidence>
<dbReference type="Gene3D" id="3.90.550.10">
    <property type="entry name" value="Spore Coat Polysaccharide Biosynthesis Protein SpsA, Chain A"/>
    <property type="match status" value="1"/>
</dbReference>
<evidence type="ECO:0000313" key="4">
    <source>
        <dbReference type="EMBL" id="HJC25615.1"/>
    </source>
</evidence>
<dbReference type="InterPro" id="IPR029044">
    <property type="entry name" value="Nucleotide-diphossugar_trans"/>
</dbReference>
<keyword evidence="1" id="KW-0328">Glycosyltransferase</keyword>
<dbReference type="InterPro" id="IPR001173">
    <property type="entry name" value="Glyco_trans_2-like"/>
</dbReference>
<dbReference type="GO" id="GO:0016757">
    <property type="term" value="F:glycosyltransferase activity"/>
    <property type="evidence" value="ECO:0007669"/>
    <property type="project" value="UniProtKB-KW"/>
</dbReference>
<dbReference type="CDD" id="cd00761">
    <property type="entry name" value="Glyco_tranf_GTA_type"/>
    <property type="match status" value="1"/>
</dbReference>
<dbReference type="Pfam" id="PF00535">
    <property type="entry name" value="Glycos_transf_2"/>
    <property type="match status" value="1"/>
</dbReference>
<accession>A0A9D2NKI8</accession>
<evidence type="ECO:0000256" key="2">
    <source>
        <dbReference type="ARBA" id="ARBA00022679"/>
    </source>
</evidence>
<protein>
    <submittedName>
        <fullName evidence="4">Glycosyltransferase</fullName>
    </submittedName>
</protein>
<dbReference type="EMBL" id="DWWS01000069">
    <property type="protein sequence ID" value="HJC25615.1"/>
    <property type="molecule type" value="Genomic_DNA"/>
</dbReference>
<comment type="caution">
    <text evidence="4">The sequence shown here is derived from an EMBL/GenBank/DDBJ whole genome shotgun (WGS) entry which is preliminary data.</text>
</comment>
<sequence length="341" mass="38858">MGGQDENNLVSNAILPLVSVIVPVYNVAEYLPDLLDSLRKQTFSNIEILLINDGSIDSSRELCVAAALNDPRIKLIEFDKNLGVSAARNAGLDHANGTYLSFVDSDDKIEPDMVEYLVRLIQYKNAGVATCGIYFNYNGSSRKKRGSGNQYTASARFVIDEINYGGEFTPYLVDKLFERKLLQGIRFQEGVSIGEDYRFVIRVLMRDPLVVHGGECKYHYLQHAESVTHRGLGNLKMVYRNRKNYHSTYEMLQQYDSALASGALAYYILQEMAVITSMVKAEEYNRLLAKSVQKEVRRHLREYLGLKRVPLYLKACAFLMSIHEDFLRCSYRAVWKLNRVS</sequence>
<name>A0A9D2NKI8_9FIRM</name>
<organism evidence="4 5">
    <name type="scientific">Candidatus Eisenbergiella merdavium</name>
    <dbReference type="NCBI Taxonomy" id="2838551"/>
    <lineage>
        <taxon>Bacteria</taxon>
        <taxon>Bacillati</taxon>
        <taxon>Bacillota</taxon>
        <taxon>Clostridia</taxon>
        <taxon>Lachnospirales</taxon>
        <taxon>Lachnospiraceae</taxon>
        <taxon>Eisenbergiella</taxon>
    </lineage>
</organism>
<reference evidence="4" key="2">
    <citation type="submission" date="2021-04" db="EMBL/GenBank/DDBJ databases">
        <authorList>
            <person name="Gilroy R."/>
        </authorList>
    </citation>
    <scope>NUCLEOTIDE SEQUENCE</scope>
    <source>
        <strain evidence="4">USAMLcec2-132</strain>
    </source>
</reference>